<comment type="caution">
    <text evidence="2">The sequence shown here is derived from an EMBL/GenBank/DDBJ whole genome shotgun (WGS) entry which is preliminary data.</text>
</comment>
<sequence length="232" mass="27284">GKHRQEVTDPNTNLVSLKMTDLQLLYKAIRDFFDETPVEEWSYILFLESFKPVIMSVLDIAKRDEKATWRKRFIKRLEKIADDDAYTEQQRKNAILLKEKGSISADLFWDNIEKEKDNLRRRREDSVRHNTEVDALNLLETARAEKTKIILNSLKRKPEDIVNTKKRCKLPENDSEYYECSDSGESEAESTNEEQGEEEIRGLSQDEVEIRNKLLKILTARQEKDREAGKNF</sequence>
<organism evidence="2 3">
    <name type="scientific">Diversispora eburnea</name>
    <dbReference type="NCBI Taxonomy" id="1213867"/>
    <lineage>
        <taxon>Eukaryota</taxon>
        <taxon>Fungi</taxon>
        <taxon>Fungi incertae sedis</taxon>
        <taxon>Mucoromycota</taxon>
        <taxon>Glomeromycotina</taxon>
        <taxon>Glomeromycetes</taxon>
        <taxon>Diversisporales</taxon>
        <taxon>Diversisporaceae</taxon>
        <taxon>Diversispora</taxon>
    </lineage>
</organism>
<dbReference type="EMBL" id="CAJVPK010005534">
    <property type="protein sequence ID" value="CAG8645095.1"/>
    <property type="molecule type" value="Genomic_DNA"/>
</dbReference>
<evidence type="ECO:0000313" key="2">
    <source>
        <dbReference type="EMBL" id="CAG8645095.1"/>
    </source>
</evidence>
<proteinExistence type="predicted"/>
<feature type="compositionally biased region" description="Acidic residues" evidence="1">
    <location>
        <begin position="173"/>
        <end position="197"/>
    </location>
</feature>
<feature type="region of interest" description="Disordered" evidence="1">
    <location>
        <begin position="173"/>
        <end position="205"/>
    </location>
</feature>
<dbReference type="AlphaFoldDB" id="A0A9N9H162"/>
<name>A0A9N9H162_9GLOM</name>
<feature type="non-terminal residue" evidence="2">
    <location>
        <position position="1"/>
    </location>
</feature>
<protein>
    <submittedName>
        <fullName evidence="2">8744_t:CDS:1</fullName>
    </submittedName>
</protein>
<dbReference type="OrthoDB" id="2442321at2759"/>
<dbReference type="Proteomes" id="UP000789706">
    <property type="component" value="Unassembled WGS sequence"/>
</dbReference>
<feature type="non-terminal residue" evidence="2">
    <location>
        <position position="232"/>
    </location>
</feature>
<keyword evidence="3" id="KW-1185">Reference proteome</keyword>
<evidence type="ECO:0000313" key="3">
    <source>
        <dbReference type="Proteomes" id="UP000789706"/>
    </source>
</evidence>
<gene>
    <name evidence="2" type="ORF">DEBURN_LOCUS11287</name>
</gene>
<reference evidence="2" key="1">
    <citation type="submission" date="2021-06" db="EMBL/GenBank/DDBJ databases">
        <authorList>
            <person name="Kallberg Y."/>
            <person name="Tangrot J."/>
            <person name="Rosling A."/>
        </authorList>
    </citation>
    <scope>NUCLEOTIDE SEQUENCE</scope>
    <source>
        <strain evidence="2">AZ414A</strain>
    </source>
</reference>
<evidence type="ECO:0000256" key="1">
    <source>
        <dbReference type="SAM" id="MobiDB-lite"/>
    </source>
</evidence>
<accession>A0A9N9H162</accession>